<name>A0A9D4LI43_DREPO</name>
<proteinExistence type="predicted"/>
<comment type="caution">
    <text evidence="4">The sequence shown here is derived from an EMBL/GenBank/DDBJ whole genome shotgun (WGS) entry which is preliminary data.</text>
</comment>
<dbReference type="Proteomes" id="UP000828390">
    <property type="component" value="Unassembled WGS sequence"/>
</dbReference>
<protein>
    <recommendedName>
        <fullName evidence="3">MACPF domain-containing protein</fullName>
    </recommendedName>
</protein>
<reference evidence="4" key="2">
    <citation type="submission" date="2020-11" db="EMBL/GenBank/DDBJ databases">
        <authorList>
            <person name="McCartney M.A."/>
            <person name="Auch B."/>
            <person name="Kono T."/>
            <person name="Mallez S."/>
            <person name="Becker A."/>
            <person name="Gohl D.M."/>
            <person name="Silverstein K.A.T."/>
            <person name="Koren S."/>
            <person name="Bechman K.B."/>
            <person name="Herman A."/>
            <person name="Abrahante J.E."/>
            <person name="Garbe J."/>
        </authorList>
    </citation>
    <scope>NUCLEOTIDE SEQUENCE</scope>
    <source>
        <strain evidence="4">Duluth1</strain>
        <tissue evidence="4">Whole animal</tissue>
    </source>
</reference>
<dbReference type="GO" id="GO:0045087">
    <property type="term" value="P:innate immune response"/>
    <property type="evidence" value="ECO:0007669"/>
    <property type="project" value="UniProtKB-KW"/>
</dbReference>
<evidence type="ECO:0000313" key="5">
    <source>
        <dbReference type="Proteomes" id="UP000828390"/>
    </source>
</evidence>
<sequence length="756" mass="83920">MAVLNIVACVWATLVIVAIARSENCTNPSPIYHSGDPRSCMLGHSGPRYRFEVLPGGGWDNLRNKETGMIVKLNFSQCRTTEDGRFLLPDGVYTVPLKRSNVETNANLFEHWSNYSSTLSHSINIQAGLNLPHVGISGSFSYEHEQVKSSQHNEKAFTTRVQARYLQYASKLEPDTPVSEAFRKRLYKIAASMLLNRTDLARYESQLLIRDYGTHVITSLDVGAALVQVDHLSQDYLKKHEGQKTTITTSASASFFNVFNFEAKYSRSSSNEQTNEYLKSRTSSQIFTYGGPAFRPTNFSANQWVDNVDNELVALDKSGDPIYYLVNDVNLPDVPSSVVYQVSQQVKEAVEVYYRHNTIAGCTREDSPNFSFQANADDGSCKPANTNFTFGGVFQTCKGSGYQDLCSSLRQKNPQTGDFRCPSGYEAIELQTGSARSSESRRECHRCWLFFHCCKTRSYSAQADYQSYWCAATGKVASNSGFLFGGVYTKNTANVNTQSKSCPPKFYPMKLLTDLVVCISDDYELGTQNSLPFAGFFSCKSGNPLALKERSDLLKSTGHSSMLTNFMRESGPQSYPAACPESYSQHLALVDDGCSIHYCIKTGAITAMGLPPIKQPPFMKAPEEGLSEDQEQSVVVNEAGDVWTSLEEANTMIPQYLKKSGIQMPMEDIIRKFDSSPSTKSSASSELSGGYIALISVLATLLCVVVTSLIIIRVRRRRMRYRETDPWGERGERSPITAAARTLGYTEIETPSTTMT</sequence>
<keyword evidence="1" id="KW-0472">Membrane</keyword>
<feature type="signal peptide" evidence="2">
    <location>
        <begin position="1"/>
        <end position="22"/>
    </location>
</feature>
<feature type="domain" description="MACPF" evidence="3">
    <location>
        <begin position="27"/>
        <end position="357"/>
    </location>
</feature>
<keyword evidence="2" id="KW-0732">Signal</keyword>
<dbReference type="GO" id="GO:0002250">
    <property type="term" value="P:adaptive immune response"/>
    <property type="evidence" value="ECO:0007669"/>
    <property type="project" value="UniProtKB-KW"/>
</dbReference>
<keyword evidence="5" id="KW-1185">Reference proteome</keyword>
<gene>
    <name evidence="4" type="ORF">DPMN_100372</name>
</gene>
<evidence type="ECO:0000256" key="2">
    <source>
        <dbReference type="SAM" id="SignalP"/>
    </source>
</evidence>
<dbReference type="PANTHER" id="PTHR31463">
    <property type="entry name" value="MACROPHAGE-EXPRESSED GENE 1 PROTEIN"/>
    <property type="match status" value="1"/>
</dbReference>
<dbReference type="AlphaFoldDB" id="A0A9D4LI43"/>
<evidence type="ECO:0000313" key="4">
    <source>
        <dbReference type="EMBL" id="KAH3857757.1"/>
    </source>
</evidence>
<dbReference type="InterPro" id="IPR020864">
    <property type="entry name" value="MACPF"/>
</dbReference>
<dbReference type="EMBL" id="JAIWYP010000003">
    <property type="protein sequence ID" value="KAH3857757.1"/>
    <property type="molecule type" value="Genomic_DNA"/>
</dbReference>
<dbReference type="PROSITE" id="PS51412">
    <property type="entry name" value="MACPF_2"/>
    <property type="match status" value="1"/>
</dbReference>
<dbReference type="Pfam" id="PF01823">
    <property type="entry name" value="MACPF"/>
    <property type="match status" value="1"/>
</dbReference>
<keyword evidence="1" id="KW-1133">Transmembrane helix</keyword>
<evidence type="ECO:0000259" key="3">
    <source>
        <dbReference type="PROSITE" id="PS51412"/>
    </source>
</evidence>
<dbReference type="CDD" id="cd22579">
    <property type="entry name" value="MPEG1_P2"/>
    <property type="match status" value="1"/>
</dbReference>
<evidence type="ECO:0000256" key="1">
    <source>
        <dbReference type="SAM" id="Phobius"/>
    </source>
</evidence>
<feature type="chain" id="PRO_5039631699" description="MACPF domain-containing protein" evidence="2">
    <location>
        <begin position="23"/>
        <end position="756"/>
    </location>
</feature>
<dbReference type="SMART" id="SM00457">
    <property type="entry name" value="MACPF"/>
    <property type="match status" value="1"/>
</dbReference>
<keyword evidence="1" id="KW-0812">Transmembrane</keyword>
<feature type="transmembrane region" description="Helical" evidence="1">
    <location>
        <begin position="690"/>
        <end position="712"/>
    </location>
</feature>
<dbReference type="OrthoDB" id="5950457at2759"/>
<dbReference type="GO" id="GO:0030670">
    <property type="term" value="C:phagocytic vesicle membrane"/>
    <property type="evidence" value="ECO:0007669"/>
    <property type="project" value="UniProtKB-SubCell"/>
</dbReference>
<accession>A0A9D4LI43</accession>
<organism evidence="4 5">
    <name type="scientific">Dreissena polymorpha</name>
    <name type="common">Zebra mussel</name>
    <name type="synonym">Mytilus polymorpha</name>
    <dbReference type="NCBI Taxonomy" id="45954"/>
    <lineage>
        <taxon>Eukaryota</taxon>
        <taxon>Metazoa</taxon>
        <taxon>Spiralia</taxon>
        <taxon>Lophotrochozoa</taxon>
        <taxon>Mollusca</taxon>
        <taxon>Bivalvia</taxon>
        <taxon>Autobranchia</taxon>
        <taxon>Heteroconchia</taxon>
        <taxon>Euheterodonta</taxon>
        <taxon>Imparidentia</taxon>
        <taxon>Neoheterodontei</taxon>
        <taxon>Myida</taxon>
        <taxon>Dreissenoidea</taxon>
        <taxon>Dreissenidae</taxon>
        <taxon>Dreissena</taxon>
    </lineage>
</organism>
<reference evidence="4" key="1">
    <citation type="journal article" date="2019" name="bioRxiv">
        <title>The Genome of the Zebra Mussel, Dreissena polymorpha: A Resource for Invasive Species Research.</title>
        <authorList>
            <person name="McCartney M.A."/>
            <person name="Auch B."/>
            <person name="Kono T."/>
            <person name="Mallez S."/>
            <person name="Zhang Y."/>
            <person name="Obille A."/>
            <person name="Becker A."/>
            <person name="Abrahante J.E."/>
            <person name="Garbe J."/>
            <person name="Badalamenti J.P."/>
            <person name="Herman A."/>
            <person name="Mangelson H."/>
            <person name="Liachko I."/>
            <person name="Sullivan S."/>
            <person name="Sone E.D."/>
            <person name="Koren S."/>
            <person name="Silverstein K.A.T."/>
            <person name="Beckman K.B."/>
            <person name="Gohl D.M."/>
        </authorList>
    </citation>
    <scope>NUCLEOTIDE SEQUENCE</scope>
    <source>
        <strain evidence="4">Duluth1</strain>
        <tissue evidence="4">Whole animal</tissue>
    </source>
</reference>
<dbReference type="PANTHER" id="PTHR31463:SF1">
    <property type="entry name" value="MACROPHAGE-EXPRESSED GENE 1 PROTEIN"/>
    <property type="match status" value="1"/>
</dbReference>
<dbReference type="InterPro" id="IPR039707">
    <property type="entry name" value="MPEG1"/>
</dbReference>